<evidence type="ECO:0000256" key="4">
    <source>
        <dbReference type="ARBA" id="ARBA00022741"/>
    </source>
</evidence>
<evidence type="ECO:0000259" key="9">
    <source>
        <dbReference type="Pfam" id="PF01883"/>
    </source>
</evidence>
<dbReference type="GO" id="GO:0140663">
    <property type="term" value="F:ATP-dependent FeS chaperone activity"/>
    <property type="evidence" value="ECO:0007669"/>
    <property type="project" value="InterPro"/>
</dbReference>
<evidence type="ECO:0000256" key="8">
    <source>
        <dbReference type="HAMAP-Rule" id="MF_02040"/>
    </source>
</evidence>
<evidence type="ECO:0000256" key="7">
    <source>
        <dbReference type="ARBA" id="ARBA00023014"/>
    </source>
</evidence>
<comment type="similarity">
    <text evidence="1">In the N-terminal section; belongs to the MIP18 family.</text>
</comment>
<dbReference type="Gene3D" id="3.30.300.130">
    <property type="entry name" value="Fe-S cluster assembly (FSCA)"/>
    <property type="match status" value="1"/>
</dbReference>
<dbReference type="InterPro" id="IPR019591">
    <property type="entry name" value="Mrp/NBP35_ATP-bd"/>
</dbReference>
<dbReference type="InterPro" id="IPR027417">
    <property type="entry name" value="P-loop_NTPase"/>
</dbReference>
<dbReference type="InterPro" id="IPR000808">
    <property type="entry name" value="Mrp-like_CS"/>
</dbReference>
<dbReference type="GO" id="GO:0046872">
    <property type="term" value="F:metal ion binding"/>
    <property type="evidence" value="ECO:0007669"/>
    <property type="project" value="UniProtKB-KW"/>
</dbReference>
<feature type="domain" description="MIP18 family-like" evidence="9">
    <location>
        <begin position="5"/>
        <end position="68"/>
    </location>
</feature>
<dbReference type="GO" id="GO:0051539">
    <property type="term" value="F:4 iron, 4 sulfur cluster binding"/>
    <property type="evidence" value="ECO:0007669"/>
    <property type="project" value="TreeGrafter"/>
</dbReference>
<dbReference type="FunFam" id="3.40.50.300:FF:001119">
    <property type="entry name" value="Iron-sulfur cluster carrier protein"/>
    <property type="match status" value="1"/>
</dbReference>
<keyword evidence="4 8" id="KW-0547">Nucleotide-binding</keyword>
<evidence type="ECO:0000256" key="1">
    <source>
        <dbReference type="ARBA" id="ARBA00007352"/>
    </source>
</evidence>
<keyword evidence="7 8" id="KW-0411">Iron-sulfur</keyword>
<dbReference type="CDD" id="cd02037">
    <property type="entry name" value="Mrp_NBP35"/>
    <property type="match status" value="1"/>
</dbReference>
<evidence type="ECO:0000256" key="3">
    <source>
        <dbReference type="ARBA" id="ARBA00022723"/>
    </source>
</evidence>
<evidence type="ECO:0000313" key="10">
    <source>
        <dbReference type="EMBL" id="WAC01308.1"/>
    </source>
</evidence>
<dbReference type="EMBL" id="CP113088">
    <property type="protein sequence ID" value="WAC01308.1"/>
    <property type="molecule type" value="Genomic_DNA"/>
</dbReference>
<dbReference type="PANTHER" id="PTHR42961">
    <property type="entry name" value="IRON-SULFUR PROTEIN NUBPL"/>
    <property type="match status" value="1"/>
</dbReference>
<dbReference type="GO" id="GO:0016887">
    <property type="term" value="F:ATP hydrolysis activity"/>
    <property type="evidence" value="ECO:0007669"/>
    <property type="project" value="UniProtKB-UniRule"/>
</dbReference>
<keyword evidence="8" id="KW-0378">Hydrolase</keyword>
<comment type="subunit">
    <text evidence="8">Homodimer.</text>
</comment>
<dbReference type="Pfam" id="PF01883">
    <property type="entry name" value="FeS_assembly_P"/>
    <property type="match status" value="1"/>
</dbReference>
<dbReference type="AlphaFoldDB" id="A0A9E8SCH6"/>
<keyword evidence="5 8" id="KW-0067">ATP-binding</keyword>
<evidence type="ECO:0000256" key="6">
    <source>
        <dbReference type="ARBA" id="ARBA00023004"/>
    </source>
</evidence>
<accession>A0A9E8SCH6</accession>
<keyword evidence="11" id="KW-1185">Reference proteome</keyword>
<proteinExistence type="inferred from homology"/>
<dbReference type="GO" id="GO:0016226">
    <property type="term" value="P:iron-sulfur cluster assembly"/>
    <property type="evidence" value="ECO:0007669"/>
    <property type="project" value="InterPro"/>
</dbReference>
<gene>
    <name evidence="10" type="ORF">N7U66_14620</name>
</gene>
<dbReference type="Proteomes" id="UP001164705">
    <property type="component" value="Chromosome"/>
</dbReference>
<organism evidence="10 11">
    <name type="scientific">Lacinutrix neustonica</name>
    <dbReference type="NCBI Taxonomy" id="2980107"/>
    <lineage>
        <taxon>Bacteria</taxon>
        <taxon>Pseudomonadati</taxon>
        <taxon>Bacteroidota</taxon>
        <taxon>Flavobacteriia</taxon>
        <taxon>Flavobacteriales</taxon>
        <taxon>Flavobacteriaceae</taxon>
        <taxon>Lacinutrix</taxon>
    </lineage>
</organism>
<dbReference type="SUPFAM" id="SSF52540">
    <property type="entry name" value="P-loop containing nucleoside triphosphate hydrolases"/>
    <property type="match status" value="1"/>
</dbReference>
<dbReference type="Gene3D" id="3.40.50.300">
    <property type="entry name" value="P-loop containing nucleotide triphosphate hydrolases"/>
    <property type="match status" value="1"/>
</dbReference>
<comment type="similarity">
    <text evidence="2">In the C-terminal section; belongs to the Mrp/NBP35 ATP-binding proteins family.</text>
</comment>
<evidence type="ECO:0000256" key="5">
    <source>
        <dbReference type="ARBA" id="ARBA00022840"/>
    </source>
</evidence>
<dbReference type="KEGG" id="lnu:N7U66_14620"/>
<dbReference type="SUPFAM" id="SSF117916">
    <property type="entry name" value="Fe-S cluster assembly (FSCA) domain-like"/>
    <property type="match status" value="1"/>
</dbReference>
<evidence type="ECO:0000256" key="2">
    <source>
        <dbReference type="ARBA" id="ARBA00008205"/>
    </source>
</evidence>
<dbReference type="HAMAP" id="MF_02040">
    <property type="entry name" value="Mrp_NBP35"/>
    <property type="match status" value="1"/>
</dbReference>
<reference evidence="10" key="1">
    <citation type="submission" date="2022-11" db="EMBL/GenBank/DDBJ databases">
        <title>Lacinutrix neustonica HL-RS19T sp. nov., isolated from the surface microlayer sample of brackish Lake Shihwa.</title>
        <authorList>
            <person name="Choi J.Y."/>
            <person name="Hwang C.Y."/>
        </authorList>
    </citation>
    <scope>NUCLEOTIDE SEQUENCE</scope>
    <source>
        <strain evidence="10">HL-RS19</strain>
    </source>
</reference>
<keyword evidence="6 8" id="KW-0408">Iron</keyword>
<name>A0A9E8SCH6_9FLAO</name>
<dbReference type="InterPro" id="IPR034904">
    <property type="entry name" value="FSCA_dom_sf"/>
</dbReference>
<dbReference type="GO" id="GO:0005524">
    <property type="term" value="F:ATP binding"/>
    <property type="evidence" value="ECO:0007669"/>
    <property type="project" value="UniProtKB-UniRule"/>
</dbReference>
<protein>
    <recommendedName>
        <fullName evidence="8">Iron-sulfur cluster carrier protein</fullName>
    </recommendedName>
</protein>
<evidence type="ECO:0000313" key="11">
    <source>
        <dbReference type="Proteomes" id="UP001164705"/>
    </source>
</evidence>
<feature type="binding site" evidence="8">
    <location>
        <begin position="109"/>
        <end position="116"/>
    </location>
    <ligand>
        <name>ATP</name>
        <dbReference type="ChEBI" id="CHEBI:30616"/>
    </ligand>
</feature>
<dbReference type="InterPro" id="IPR033756">
    <property type="entry name" value="YlxH/NBP35"/>
</dbReference>
<dbReference type="PROSITE" id="PS01215">
    <property type="entry name" value="MRP"/>
    <property type="match status" value="1"/>
</dbReference>
<dbReference type="Pfam" id="PF10609">
    <property type="entry name" value="ParA"/>
    <property type="match status" value="1"/>
</dbReference>
<sequence length="378" mass="40602">MKFTKQDILKALETITVPGEGQNMVESGAVKNVVTFADEVIVDITITNPALQARKKTEVEILKAIHEKVYNKAQVKVNMTVNAPAKTETNQIKGNKIPGIQNIVAVASGKGGVGKSTVTANLAVSLSKMGFKVGVLDADIYGPSMPIMFDVEMEKPLSVTVDGKSKMKPVESYGVKILSIGFFTKPDQAVVWRGPMASKALNQMIFDAAWGTLDFLLIDLPPGTGDIHLSIMQSLPITGAVVVSTPQNVALADAKKGVAMFQQESINVPVLGIIENMAYFTPDELPNNKYYIFGKEGAKHLAEDLNVPLLGEIPLVQSIREAGDIGRPAALQTGTTLEKAFEKLTQNIVQEVVNRNTDLPPTEAIKITTMAGCSAVKK</sequence>
<comment type="similarity">
    <text evidence="8">Belongs to the Mrp/NBP35 ATP-binding proteins family.</text>
</comment>
<keyword evidence="3 8" id="KW-0479">Metal-binding</keyword>
<dbReference type="PANTHER" id="PTHR42961:SF2">
    <property type="entry name" value="IRON-SULFUR PROTEIN NUBPL"/>
    <property type="match status" value="1"/>
</dbReference>
<dbReference type="RefSeq" id="WP_267675922.1">
    <property type="nucleotide sequence ID" value="NZ_CP113088.1"/>
</dbReference>
<dbReference type="InterPro" id="IPR002744">
    <property type="entry name" value="MIP18-like"/>
</dbReference>
<dbReference type="InterPro" id="IPR044304">
    <property type="entry name" value="NUBPL-like"/>
</dbReference>
<comment type="function">
    <text evidence="8">Binds and transfers iron-sulfur (Fe-S) clusters to target apoproteins. Can hydrolyze ATP.</text>
</comment>